<proteinExistence type="predicted"/>
<comment type="caution">
    <text evidence="2">The sequence shown here is derived from an EMBL/GenBank/DDBJ whole genome shotgun (WGS) entry which is preliminary data.</text>
</comment>
<reference evidence="2" key="1">
    <citation type="submission" date="2021-03" db="EMBL/GenBank/DDBJ databases">
        <authorList>
            <person name="Tagirdzhanova G."/>
        </authorList>
    </citation>
    <scope>NUCLEOTIDE SEQUENCE</scope>
</reference>
<sequence>MAIAAGPEQTASLERHSEETKRKNTDKKALRRAESNASVRLRNPLAIFRGPIYIREQLFYQRGRRHAKELTGLRNKRRWVQGQLENDNIDGSTARELLKLYDKTFVYKLQEQRPRIEDMSGSAKLVNQRFEYTIEH</sequence>
<evidence type="ECO:0000313" key="3">
    <source>
        <dbReference type="Proteomes" id="UP000664203"/>
    </source>
</evidence>
<organism evidence="2 3">
    <name type="scientific">Alectoria fallacina</name>
    <dbReference type="NCBI Taxonomy" id="1903189"/>
    <lineage>
        <taxon>Eukaryota</taxon>
        <taxon>Fungi</taxon>
        <taxon>Dikarya</taxon>
        <taxon>Ascomycota</taxon>
        <taxon>Pezizomycotina</taxon>
        <taxon>Lecanoromycetes</taxon>
        <taxon>OSLEUM clade</taxon>
        <taxon>Lecanoromycetidae</taxon>
        <taxon>Lecanorales</taxon>
        <taxon>Lecanorineae</taxon>
        <taxon>Parmeliaceae</taxon>
        <taxon>Alectoria</taxon>
    </lineage>
</organism>
<dbReference type="Proteomes" id="UP000664203">
    <property type="component" value="Unassembled WGS sequence"/>
</dbReference>
<dbReference type="OrthoDB" id="5387913at2759"/>
<protein>
    <submittedName>
        <fullName evidence="2">Uncharacterized protein</fullName>
    </submittedName>
</protein>
<keyword evidence="3" id="KW-1185">Reference proteome</keyword>
<gene>
    <name evidence="2" type="ORF">ALECFALPRED_007743</name>
</gene>
<evidence type="ECO:0000313" key="2">
    <source>
        <dbReference type="EMBL" id="CAF9938594.1"/>
    </source>
</evidence>
<name>A0A8H3J0U2_9LECA</name>
<dbReference type="EMBL" id="CAJPDR010000517">
    <property type="protein sequence ID" value="CAF9938594.1"/>
    <property type="molecule type" value="Genomic_DNA"/>
</dbReference>
<feature type="compositionally biased region" description="Basic and acidic residues" evidence="1">
    <location>
        <begin position="13"/>
        <end position="34"/>
    </location>
</feature>
<feature type="region of interest" description="Disordered" evidence="1">
    <location>
        <begin position="1"/>
        <end position="35"/>
    </location>
</feature>
<dbReference type="AlphaFoldDB" id="A0A8H3J0U2"/>
<evidence type="ECO:0000256" key="1">
    <source>
        <dbReference type="SAM" id="MobiDB-lite"/>
    </source>
</evidence>
<accession>A0A8H3J0U2</accession>